<reference evidence="2" key="1">
    <citation type="submission" date="2021-01" db="EMBL/GenBank/DDBJ databases">
        <title>Modified the classification status of verrucomicrobia.</title>
        <authorList>
            <person name="Feng X."/>
        </authorList>
    </citation>
    <scope>NUCLEOTIDE SEQUENCE</scope>
    <source>
        <strain evidence="2">JCM 18052</strain>
    </source>
</reference>
<dbReference type="InterPro" id="IPR023875">
    <property type="entry name" value="DNA_repair_put"/>
</dbReference>
<name>A0A934R3V7_9BACT</name>
<dbReference type="AlphaFoldDB" id="A0A934R3V7"/>
<keyword evidence="3" id="KW-1185">Reference proteome</keyword>
<evidence type="ECO:0000313" key="2">
    <source>
        <dbReference type="EMBL" id="MBK1814795.1"/>
    </source>
</evidence>
<sequence>MRSVDPGKSFISWRDAARRMLADHVPPEEILWEAERGLFPAVVTNGTPPEKLKVPAAFVDLAQNVSCHNDPSRWALLYQILWRIVRNGEKHLVSIASDPDVSQALLFARAVRKEIHKMHAFVRFRLIDADETGRERYAAWFEPDHHVIEAGAPFFKKRFSNMDWSIFSPKSCAHWDGEHLTFTPGIPHDPTKSHDELEAAWRTYYRSIFNPARLKVKMMKQEMPVRYWKNLPEADLIHELISGSNNRVAGMLAEEPRPVKPRPKNAYLDKLRALSAEEAD</sequence>
<evidence type="ECO:0000313" key="3">
    <source>
        <dbReference type="Proteomes" id="UP000600139"/>
    </source>
</evidence>
<dbReference type="Pfam" id="PF13566">
    <property type="entry name" value="DUF4130"/>
    <property type="match status" value="1"/>
</dbReference>
<dbReference type="RefSeq" id="WP_200349745.1">
    <property type="nucleotide sequence ID" value="NZ_BAABHZ010000010.1"/>
</dbReference>
<protein>
    <submittedName>
        <fullName evidence="2">TIGR03915 family putative DNA repair protein</fullName>
    </submittedName>
</protein>
<dbReference type="EMBL" id="JAENIK010000004">
    <property type="protein sequence ID" value="MBK1814795.1"/>
    <property type="molecule type" value="Genomic_DNA"/>
</dbReference>
<dbReference type="NCBIfam" id="TIGR03915">
    <property type="entry name" value="SAM_7_link_chp"/>
    <property type="match status" value="1"/>
</dbReference>
<gene>
    <name evidence="2" type="ORF">JIN84_04165</name>
</gene>
<feature type="domain" description="DUF4130" evidence="1">
    <location>
        <begin position="72"/>
        <end position="233"/>
    </location>
</feature>
<proteinExistence type="predicted"/>
<comment type="caution">
    <text evidence="2">The sequence shown here is derived from an EMBL/GenBank/DDBJ whole genome shotgun (WGS) entry which is preliminary data.</text>
</comment>
<evidence type="ECO:0000259" key="1">
    <source>
        <dbReference type="Pfam" id="PF13566"/>
    </source>
</evidence>
<organism evidence="2 3">
    <name type="scientific">Luteolibacter yonseiensis</name>
    <dbReference type="NCBI Taxonomy" id="1144680"/>
    <lineage>
        <taxon>Bacteria</taxon>
        <taxon>Pseudomonadati</taxon>
        <taxon>Verrucomicrobiota</taxon>
        <taxon>Verrucomicrobiia</taxon>
        <taxon>Verrucomicrobiales</taxon>
        <taxon>Verrucomicrobiaceae</taxon>
        <taxon>Luteolibacter</taxon>
    </lineage>
</organism>
<dbReference type="Proteomes" id="UP000600139">
    <property type="component" value="Unassembled WGS sequence"/>
</dbReference>
<accession>A0A934R3V7</accession>
<dbReference type="InterPro" id="IPR025404">
    <property type="entry name" value="DUF4130"/>
</dbReference>